<dbReference type="InterPro" id="IPR040287">
    <property type="entry name" value="RGM"/>
</dbReference>
<dbReference type="GO" id="GO:0015026">
    <property type="term" value="F:coreceptor activity"/>
    <property type="evidence" value="ECO:0007669"/>
    <property type="project" value="TreeGrafter"/>
</dbReference>
<evidence type="ECO:0000256" key="5">
    <source>
        <dbReference type="ARBA" id="ARBA00022622"/>
    </source>
</evidence>
<evidence type="ECO:0000256" key="9">
    <source>
        <dbReference type="ARBA" id="ARBA00023288"/>
    </source>
</evidence>
<keyword evidence="9" id="KW-0449">Lipoprotein</keyword>
<dbReference type="InterPro" id="IPR009496">
    <property type="entry name" value="RGM_C"/>
</dbReference>
<dbReference type="AlphaFoldDB" id="A0A6H5GYM6"/>
<accession>A0A6H5GYM6</accession>
<keyword evidence="4" id="KW-1003">Cell membrane</keyword>
<feature type="signal peptide" evidence="10">
    <location>
        <begin position="1"/>
        <end position="26"/>
    </location>
</feature>
<evidence type="ECO:0000313" key="12">
    <source>
        <dbReference type="EMBL" id="CAB0008149.1"/>
    </source>
</evidence>
<dbReference type="InterPro" id="IPR010536">
    <property type="entry name" value="RGM_N"/>
</dbReference>
<reference evidence="12 13" key="1">
    <citation type="submission" date="2020-02" db="EMBL/GenBank/DDBJ databases">
        <authorList>
            <person name="Ferguson B K."/>
        </authorList>
    </citation>
    <scope>NUCLEOTIDE SEQUENCE [LARGE SCALE GENOMIC DNA]</scope>
</reference>
<evidence type="ECO:0000256" key="2">
    <source>
        <dbReference type="ARBA" id="ARBA00005321"/>
    </source>
</evidence>
<evidence type="ECO:0000256" key="4">
    <source>
        <dbReference type="ARBA" id="ARBA00022475"/>
    </source>
</evidence>
<dbReference type="Pfam" id="PF01145">
    <property type="entry name" value="Band_7"/>
    <property type="match status" value="1"/>
</dbReference>
<protein>
    <recommendedName>
        <fullName evidence="11">Band 7 domain-containing protein</fullName>
    </recommendedName>
</protein>
<comment type="similarity">
    <text evidence="2">Belongs to the repulsive guidance molecule (RGM) family.</text>
</comment>
<dbReference type="Proteomes" id="UP000479000">
    <property type="component" value="Unassembled WGS sequence"/>
</dbReference>
<dbReference type="GO" id="GO:0030509">
    <property type="term" value="P:BMP signaling pathway"/>
    <property type="evidence" value="ECO:0007669"/>
    <property type="project" value="TreeGrafter"/>
</dbReference>
<name>A0A6H5GYM6_9HEMI</name>
<keyword evidence="6 10" id="KW-0732">Signal</keyword>
<dbReference type="PANTHER" id="PTHR31428:SF6">
    <property type="entry name" value="REPULSIVE GUIDANCE MOLECULE B HOMOLOG DRAG-1"/>
    <property type="match status" value="1"/>
</dbReference>
<dbReference type="InterPro" id="IPR032435">
    <property type="entry name" value="STML2-like_C"/>
</dbReference>
<dbReference type="Pfam" id="PF06535">
    <property type="entry name" value="RGM_N"/>
    <property type="match status" value="1"/>
</dbReference>
<dbReference type="InterPro" id="IPR001107">
    <property type="entry name" value="Band_7"/>
</dbReference>
<organism evidence="12 13">
    <name type="scientific">Nesidiocoris tenuis</name>
    <dbReference type="NCBI Taxonomy" id="355587"/>
    <lineage>
        <taxon>Eukaryota</taxon>
        <taxon>Metazoa</taxon>
        <taxon>Ecdysozoa</taxon>
        <taxon>Arthropoda</taxon>
        <taxon>Hexapoda</taxon>
        <taxon>Insecta</taxon>
        <taxon>Pterygota</taxon>
        <taxon>Neoptera</taxon>
        <taxon>Paraneoptera</taxon>
        <taxon>Hemiptera</taxon>
        <taxon>Heteroptera</taxon>
        <taxon>Panheteroptera</taxon>
        <taxon>Cimicomorpha</taxon>
        <taxon>Miridae</taxon>
        <taxon>Dicyphina</taxon>
        <taxon>Nesidiocoris</taxon>
    </lineage>
</organism>
<dbReference type="OrthoDB" id="10013795at2759"/>
<comment type="similarity">
    <text evidence="3">Belongs to the band 7/mec-2 family.</text>
</comment>
<gene>
    <name evidence="12" type="ORF">NTEN_LOCUS13395</name>
</gene>
<evidence type="ECO:0000259" key="11">
    <source>
        <dbReference type="SMART" id="SM00244"/>
    </source>
</evidence>
<dbReference type="PANTHER" id="PTHR31428">
    <property type="entry name" value="RGM DOMAIN FAMILY MEMBER DRAG-1"/>
    <property type="match status" value="1"/>
</dbReference>
<evidence type="ECO:0000256" key="1">
    <source>
        <dbReference type="ARBA" id="ARBA00004609"/>
    </source>
</evidence>
<sequence>MGISFKIVILFTSRIFVVLFVGAARGCSRLEACNSEYATGLELAGIDGPESSAEYCAELRAYGQCIKKATRACRGDLGYHSSSSLIETLIRRHRCAQFRPGPAYRRTSAAGKGKQHQLGACNHRSNGEYLHCGIFGDPHLKTFTRAYQTCSARGAWPLIDNKFLAIQVTNNPVINSSTATVTTKVTIIIRSIPGCAEEKTYEATSDAPLRPLFVDGTSTTGPDGSVQINATNDKTVKIEIYLRYIDTTLIVRKVGSYLGFSCRLPKEVAETKDENSVELCQTGCPATELLDIGLGRGHRASWEAAYSKCKDQDDQIVDQDGGVDEDSTMLTDQYLDWCVFDVMTTGKTDFVETARLAEADVRLLDPHSLQNRTFPLDLRNINANVVQQSSSSPRMLDEYGDICYFPIMWRIFHLNTHLKISPAPSSPHVYTQCRTRYTTPLNTVIMFVPQQEAWIVERMGKFHRILEPGLNVLLPIVDSVKYVQSLKEIAIDIPKQSAITAGDIKLPPRVQEAMQMQVEAERKKRAAILESEGVREADINVAEGQRRSRILASEAERLEQINKASGEAQALLSIAEARAKGITIVAQALNQKEGRDAASLRIAEQYIDAFHQLAQKSNTLILPNNVGDIPSAVTQVSWDKYSYH</sequence>
<dbReference type="Pfam" id="PF06534">
    <property type="entry name" value="RGM_C"/>
    <property type="match status" value="1"/>
</dbReference>
<dbReference type="EMBL" id="CADCXU010020186">
    <property type="protein sequence ID" value="CAB0008149.1"/>
    <property type="molecule type" value="Genomic_DNA"/>
</dbReference>
<evidence type="ECO:0000256" key="3">
    <source>
        <dbReference type="ARBA" id="ARBA00008164"/>
    </source>
</evidence>
<keyword evidence="7" id="KW-0472">Membrane</keyword>
<comment type="subcellular location">
    <subcellularLocation>
        <location evidence="1">Cell membrane</location>
        <topology evidence="1">Lipid-anchor</topology>
        <topology evidence="1">GPI-anchor</topology>
    </subcellularLocation>
</comment>
<evidence type="ECO:0000313" key="13">
    <source>
        <dbReference type="Proteomes" id="UP000479000"/>
    </source>
</evidence>
<dbReference type="GO" id="GO:0098552">
    <property type="term" value="C:side of membrane"/>
    <property type="evidence" value="ECO:0007669"/>
    <property type="project" value="UniProtKB-KW"/>
</dbReference>
<evidence type="ECO:0000256" key="6">
    <source>
        <dbReference type="ARBA" id="ARBA00022729"/>
    </source>
</evidence>
<keyword evidence="8" id="KW-0325">Glycoprotein</keyword>
<evidence type="ECO:0000256" key="7">
    <source>
        <dbReference type="ARBA" id="ARBA00023136"/>
    </source>
</evidence>
<evidence type="ECO:0000256" key="10">
    <source>
        <dbReference type="SAM" id="SignalP"/>
    </source>
</evidence>
<dbReference type="Gene3D" id="3.40.1000.10">
    <property type="entry name" value="Mog1/PsbP, alpha/beta/alpha sandwich"/>
    <property type="match status" value="1"/>
</dbReference>
<dbReference type="Pfam" id="PF16200">
    <property type="entry name" value="Band_7_C"/>
    <property type="match status" value="1"/>
</dbReference>
<dbReference type="SMART" id="SM00244">
    <property type="entry name" value="PHB"/>
    <property type="match status" value="1"/>
</dbReference>
<keyword evidence="5" id="KW-0336">GPI-anchor</keyword>
<feature type="domain" description="Band 7" evidence="11">
    <location>
        <begin position="443"/>
        <end position="614"/>
    </location>
</feature>
<dbReference type="GO" id="GO:0005886">
    <property type="term" value="C:plasma membrane"/>
    <property type="evidence" value="ECO:0007669"/>
    <property type="project" value="UniProtKB-SubCell"/>
</dbReference>
<evidence type="ECO:0000256" key="8">
    <source>
        <dbReference type="ARBA" id="ARBA00023180"/>
    </source>
</evidence>
<keyword evidence="13" id="KW-1185">Reference proteome</keyword>
<proteinExistence type="inferred from homology"/>
<feature type="chain" id="PRO_5026165376" description="Band 7 domain-containing protein" evidence="10">
    <location>
        <begin position="27"/>
        <end position="644"/>
    </location>
</feature>